<dbReference type="InterPro" id="IPR051433">
    <property type="entry name" value="CIBP"/>
</dbReference>
<dbReference type="Ensembl" id="ENSCINT00000030458.1">
    <property type="protein sequence ID" value="ENSCINP00000031354.1"/>
    <property type="gene ID" value="ENSCING00000025125.1"/>
</dbReference>
<dbReference type="GO" id="GO:0000287">
    <property type="term" value="F:magnesium ion binding"/>
    <property type="evidence" value="ECO:0000318"/>
    <property type="project" value="GO_Central"/>
</dbReference>
<evidence type="ECO:0000256" key="3">
    <source>
        <dbReference type="ARBA" id="ARBA00022837"/>
    </source>
</evidence>
<keyword evidence="3" id="KW-0106">Calcium</keyword>
<dbReference type="Gene3D" id="1.10.238.10">
    <property type="entry name" value="EF-hand"/>
    <property type="match status" value="2"/>
</dbReference>
<dbReference type="PROSITE" id="PS00018">
    <property type="entry name" value="EF_HAND_1"/>
    <property type="match status" value="1"/>
</dbReference>
<evidence type="ECO:0000259" key="5">
    <source>
        <dbReference type="Pfam" id="PF13499"/>
    </source>
</evidence>
<feature type="domain" description="EF-hand" evidence="5">
    <location>
        <begin position="91"/>
        <end position="157"/>
    </location>
</feature>
<keyword evidence="2" id="KW-0677">Repeat</keyword>
<dbReference type="STRING" id="7719.ENSCINP00000031354"/>
<dbReference type="GeneTree" id="ENSGT00940000169664"/>
<protein>
    <recommendedName>
        <fullName evidence="5">EF-hand domain-containing protein</fullName>
    </recommendedName>
</protein>
<dbReference type="SUPFAM" id="SSF47473">
    <property type="entry name" value="EF-hand"/>
    <property type="match status" value="1"/>
</dbReference>
<name>H2XNX1_CIOIN</name>
<dbReference type="Pfam" id="PF13499">
    <property type="entry name" value="EF-hand_7"/>
    <property type="match status" value="1"/>
</dbReference>
<dbReference type="InterPro" id="IPR011992">
    <property type="entry name" value="EF-hand-dom_pair"/>
</dbReference>
<keyword evidence="7" id="KW-1185">Reference proteome</keyword>
<dbReference type="OMA" id="RDIKAWY"/>
<sequence length="171" mass="20304">ECTYFTMKEIKRLYKRFMELSLLYYSPTELKKMSRPTLPPHIIATMAELKVNPFADRIIHVFSDDVNGCMTFEGFLNMFSVFNEQAPRDVKAFYAFRIYDFDGDQYLEHGDLLRTLERITRRSLKDEEAELIITKVLEEAEMDDDMKISFMEFEHVLSRAPDFLSTFHIRV</sequence>
<dbReference type="AlphaFoldDB" id="H2XNX1"/>
<evidence type="ECO:0000313" key="7">
    <source>
        <dbReference type="Proteomes" id="UP000008144"/>
    </source>
</evidence>
<reference evidence="7" key="1">
    <citation type="journal article" date="2002" name="Science">
        <title>The draft genome of Ciona intestinalis: insights into chordate and vertebrate origins.</title>
        <authorList>
            <person name="Dehal P."/>
            <person name="Satou Y."/>
            <person name="Campbell R.K."/>
            <person name="Chapman J."/>
            <person name="Degnan B."/>
            <person name="De Tomaso A."/>
            <person name="Davidson B."/>
            <person name="Di Gregorio A."/>
            <person name="Gelpke M."/>
            <person name="Goodstein D.M."/>
            <person name="Harafuji N."/>
            <person name="Hastings K.E."/>
            <person name="Ho I."/>
            <person name="Hotta K."/>
            <person name="Huang W."/>
            <person name="Kawashima T."/>
            <person name="Lemaire P."/>
            <person name="Martinez D."/>
            <person name="Meinertzhagen I.A."/>
            <person name="Necula S."/>
            <person name="Nonaka M."/>
            <person name="Putnam N."/>
            <person name="Rash S."/>
            <person name="Saiga H."/>
            <person name="Satake M."/>
            <person name="Terry A."/>
            <person name="Yamada L."/>
            <person name="Wang H.G."/>
            <person name="Awazu S."/>
            <person name="Azumi K."/>
            <person name="Boore J."/>
            <person name="Branno M."/>
            <person name="Chin-Bow S."/>
            <person name="DeSantis R."/>
            <person name="Doyle S."/>
            <person name="Francino P."/>
            <person name="Keys D.N."/>
            <person name="Haga S."/>
            <person name="Hayashi H."/>
            <person name="Hino K."/>
            <person name="Imai K.S."/>
            <person name="Inaba K."/>
            <person name="Kano S."/>
            <person name="Kobayashi K."/>
            <person name="Kobayashi M."/>
            <person name="Lee B.I."/>
            <person name="Makabe K.W."/>
            <person name="Manohar C."/>
            <person name="Matassi G."/>
            <person name="Medina M."/>
            <person name="Mochizuki Y."/>
            <person name="Mount S."/>
            <person name="Morishita T."/>
            <person name="Miura S."/>
            <person name="Nakayama A."/>
            <person name="Nishizaka S."/>
            <person name="Nomoto H."/>
            <person name="Ohta F."/>
            <person name="Oishi K."/>
            <person name="Rigoutsos I."/>
            <person name="Sano M."/>
            <person name="Sasaki A."/>
            <person name="Sasakura Y."/>
            <person name="Shoguchi E."/>
            <person name="Shin-i T."/>
            <person name="Spagnuolo A."/>
            <person name="Stainier D."/>
            <person name="Suzuki M.M."/>
            <person name="Tassy O."/>
            <person name="Takatori N."/>
            <person name="Tokuoka M."/>
            <person name="Yagi K."/>
            <person name="Yoshizaki F."/>
            <person name="Wada S."/>
            <person name="Zhang C."/>
            <person name="Hyatt P.D."/>
            <person name="Larimer F."/>
            <person name="Detter C."/>
            <person name="Doggett N."/>
            <person name="Glavina T."/>
            <person name="Hawkins T."/>
            <person name="Richardson P."/>
            <person name="Lucas S."/>
            <person name="Kohara Y."/>
            <person name="Levine M."/>
            <person name="Satoh N."/>
            <person name="Rokhsar D.S."/>
        </authorList>
    </citation>
    <scope>NUCLEOTIDE SEQUENCE [LARGE SCALE GENOMIC DNA]</scope>
</reference>
<dbReference type="InterPro" id="IPR002048">
    <property type="entry name" value="EF_hand_dom"/>
</dbReference>
<evidence type="ECO:0000256" key="2">
    <source>
        <dbReference type="ARBA" id="ARBA00022737"/>
    </source>
</evidence>
<dbReference type="FunFam" id="1.10.238.10:FF:000035">
    <property type="entry name" value="Calcium and integrin-binding family member 2"/>
    <property type="match status" value="1"/>
</dbReference>
<evidence type="ECO:0000256" key="4">
    <source>
        <dbReference type="ARBA" id="ARBA00022842"/>
    </source>
</evidence>
<reference evidence="6" key="2">
    <citation type="submission" date="2025-08" db="UniProtKB">
        <authorList>
            <consortium name="Ensembl"/>
        </authorList>
    </citation>
    <scope>IDENTIFICATION</scope>
</reference>
<dbReference type="GO" id="GO:0005509">
    <property type="term" value="F:calcium ion binding"/>
    <property type="evidence" value="ECO:0000318"/>
    <property type="project" value="GO_Central"/>
</dbReference>
<evidence type="ECO:0000313" key="6">
    <source>
        <dbReference type="Ensembl" id="ENSCINP00000031354.1"/>
    </source>
</evidence>
<dbReference type="InterPro" id="IPR018247">
    <property type="entry name" value="EF_Hand_1_Ca_BS"/>
</dbReference>
<dbReference type="HOGENOM" id="CLU_061288_6_0_1"/>
<proteinExistence type="predicted"/>
<keyword evidence="1" id="KW-0479">Metal-binding</keyword>
<keyword evidence="4" id="KW-0460">Magnesium</keyword>
<dbReference type="PANTHER" id="PTHR45791:SF6">
    <property type="entry name" value="CALCIUM AND INTEGRIN BINDING FAMILY MEMBER 2"/>
    <property type="match status" value="1"/>
</dbReference>
<dbReference type="GO" id="GO:0055074">
    <property type="term" value="P:calcium ion homeostasis"/>
    <property type="evidence" value="ECO:0000318"/>
    <property type="project" value="GO_Central"/>
</dbReference>
<dbReference type="PANTHER" id="PTHR45791">
    <property type="entry name" value="CALCIUM AND INTEGRIN BINDING FAMILY MEMBER 2"/>
    <property type="match status" value="1"/>
</dbReference>
<evidence type="ECO:0000256" key="1">
    <source>
        <dbReference type="ARBA" id="ARBA00022723"/>
    </source>
</evidence>
<dbReference type="InParanoid" id="H2XNX1"/>
<dbReference type="Proteomes" id="UP000008144">
    <property type="component" value="Unassembled WGS sequence"/>
</dbReference>
<organism evidence="6 7">
    <name type="scientific">Ciona intestinalis</name>
    <name type="common">Transparent sea squirt</name>
    <name type="synonym">Ascidia intestinalis</name>
    <dbReference type="NCBI Taxonomy" id="7719"/>
    <lineage>
        <taxon>Eukaryota</taxon>
        <taxon>Metazoa</taxon>
        <taxon>Chordata</taxon>
        <taxon>Tunicata</taxon>
        <taxon>Ascidiacea</taxon>
        <taxon>Phlebobranchia</taxon>
        <taxon>Cionidae</taxon>
        <taxon>Ciona</taxon>
    </lineage>
</organism>
<accession>H2XNX1</accession>
<reference evidence="6" key="3">
    <citation type="submission" date="2025-09" db="UniProtKB">
        <authorList>
            <consortium name="Ensembl"/>
        </authorList>
    </citation>
    <scope>IDENTIFICATION</scope>
</reference>